<dbReference type="OrthoDB" id="5492264at2"/>
<evidence type="ECO:0000313" key="2">
    <source>
        <dbReference type="Proteomes" id="UP000199053"/>
    </source>
</evidence>
<proteinExistence type="predicted"/>
<dbReference type="STRING" id="246191.SAMN05660337_3493"/>
<evidence type="ECO:0000313" key="1">
    <source>
        <dbReference type="EMBL" id="SDL64604.1"/>
    </source>
</evidence>
<dbReference type="AlphaFoldDB" id="A0A1G9LS53"/>
<accession>A0A1G9LS53</accession>
<dbReference type="RefSeq" id="WP_139167368.1">
    <property type="nucleotide sequence ID" value="NZ_FNGA01000008.1"/>
</dbReference>
<organism evidence="1 2">
    <name type="scientific">Maridesulfovibrio ferrireducens</name>
    <dbReference type="NCBI Taxonomy" id="246191"/>
    <lineage>
        <taxon>Bacteria</taxon>
        <taxon>Pseudomonadati</taxon>
        <taxon>Thermodesulfobacteriota</taxon>
        <taxon>Desulfovibrionia</taxon>
        <taxon>Desulfovibrionales</taxon>
        <taxon>Desulfovibrionaceae</taxon>
        <taxon>Maridesulfovibrio</taxon>
    </lineage>
</organism>
<dbReference type="EMBL" id="FNGA01000008">
    <property type="protein sequence ID" value="SDL64604.1"/>
    <property type="molecule type" value="Genomic_DNA"/>
</dbReference>
<name>A0A1G9LS53_9BACT</name>
<protein>
    <submittedName>
        <fullName evidence="1">Uncharacterized protein</fullName>
    </submittedName>
</protein>
<gene>
    <name evidence="1" type="ORF">SAMN05660337_3493</name>
</gene>
<reference evidence="2" key="1">
    <citation type="submission" date="2016-10" db="EMBL/GenBank/DDBJ databases">
        <authorList>
            <person name="Varghese N."/>
            <person name="Submissions S."/>
        </authorList>
    </citation>
    <scope>NUCLEOTIDE SEQUENCE [LARGE SCALE GENOMIC DNA]</scope>
    <source>
        <strain evidence="2">DSM 16995</strain>
    </source>
</reference>
<keyword evidence="2" id="KW-1185">Reference proteome</keyword>
<dbReference type="Proteomes" id="UP000199053">
    <property type="component" value="Unassembled WGS sequence"/>
</dbReference>
<sequence length="362" mass="41854">MNKELFKGIVLKRKVDIEIWRIKGIVSRAERRPEYMPILHQLSDSGPCTDSDIAEHLLFSGEGRKTVARRMLDTVACLGLSERTSVGYSLTEAGEDALRENRVFIPQAGMWEVWVSDDPLLPFKIIKLEPYEEPKAYRDKPHERKINAIPPKVRCLLNGAAGIPCVGGKEVRIDSFEGKAEKINSNIDIRLEWNILKNRLQLKEDKQLYPLAAPEVEDDVLWMDLLACCGLKEFWDEESESVHRRFQDVMDEKNRVSMKETFSINKPQVSDFGLFEKISLRDVSISAATQEDAQQWVVWRLMNGINQLMSSKRYEELCASASRPFKQYSVEFPERDKLAKMLWEKKKDNRSWWVMAAADWAL</sequence>